<keyword evidence="1" id="KW-1133">Transmembrane helix</keyword>
<keyword evidence="3" id="KW-1185">Reference proteome</keyword>
<organism evidence="2 3">
    <name type="scientific">Pueribacillus theae</name>
    <dbReference type="NCBI Taxonomy" id="2171751"/>
    <lineage>
        <taxon>Bacteria</taxon>
        <taxon>Bacillati</taxon>
        <taxon>Bacillota</taxon>
        <taxon>Bacilli</taxon>
        <taxon>Bacillales</taxon>
        <taxon>Bacillaceae</taxon>
        <taxon>Pueribacillus</taxon>
    </lineage>
</organism>
<proteinExistence type="predicted"/>
<dbReference type="AlphaFoldDB" id="A0A2U1K5A7"/>
<protein>
    <submittedName>
        <fullName evidence="2">Uncharacterized protein</fullName>
    </submittedName>
</protein>
<feature type="transmembrane region" description="Helical" evidence="1">
    <location>
        <begin position="43"/>
        <end position="63"/>
    </location>
</feature>
<sequence length="70" mass="7384">MKEIASGVSLLLFIQGIGGIINRLTNGGPSWFLVNYIEVLQGYEIIASIVLVILGAIIGVGALKIKGKDD</sequence>
<accession>A0A2U1K5A7</accession>
<dbReference type="EMBL" id="QCZG01000007">
    <property type="protein sequence ID" value="PWA12562.1"/>
    <property type="molecule type" value="Genomic_DNA"/>
</dbReference>
<evidence type="ECO:0000256" key="1">
    <source>
        <dbReference type="SAM" id="Phobius"/>
    </source>
</evidence>
<reference evidence="2 3" key="1">
    <citation type="submission" date="2018-04" db="EMBL/GenBank/DDBJ databases">
        <title>Camelliibacillus theae gen. nov., sp. nov., isolated from Pu'er tea.</title>
        <authorList>
            <person name="Niu L."/>
        </authorList>
    </citation>
    <scope>NUCLEOTIDE SEQUENCE [LARGE SCALE GENOMIC DNA]</scope>
    <source>
        <strain evidence="2 3">T8</strain>
    </source>
</reference>
<name>A0A2U1K5A7_9BACI</name>
<evidence type="ECO:0000313" key="3">
    <source>
        <dbReference type="Proteomes" id="UP000245998"/>
    </source>
</evidence>
<keyword evidence="1" id="KW-0472">Membrane</keyword>
<comment type="caution">
    <text evidence="2">The sequence shown here is derived from an EMBL/GenBank/DDBJ whole genome shotgun (WGS) entry which is preliminary data.</text>
</comment>
<keyword evidence="1" id="KW-0812">Transmembrane</keyword>
<dbReference type="RefSeq" id="WP_116553766.1">
    <property type="nucleotide sequence ID" value="NZ_QCZG01000007.1"/>
</dbReference>
<evidence type="ECO:0000313" key="2">
    <source>
        <dbReference type="EMBL" id="PWA12562.1"/>
    </source>
</evidence>
<dbReference type="Proteomes" id="UP000245998">
    <property type="component" value="Unassembled WGS sequence"/>
</dbReference>
<gene>
    <name evidence="2" type="ORF">DCC39_04870</name>
</gene>